<dbReference type="Gene3D" id="3.10.20.90">
    <property type="entry name" value="Phosphatidylinositol 3-kinase Catalytic Subunit, Chain A, domain 1"/>
    <property type="match status" value="1"/>
</dbReference>
<comment type="caution">
    <text evidence="3">The sequence shown here is derived from an EMBL/GenBank/DDBJ whole genome shotgun (WGS) entry which is preliminary data.</text>
</comment>
<dbReference type="PANTHER" id="PTHR46467:SF1">
    <property type="entry name" value="TETHER CONTAINING UBX DOMAIN FOR GLUT4"/>
    <property type="match status" value="1"/>
</dbReference>
<dbReference type="InterPro" id="IPR001012">
    <property type="entry name" value="UBX_dom"/>
</dbReference>
<dbReference type="SUPFAM" id="SSF54236">
    <property type="entry name" value="Ubiquitin-like"/>
    <property type="match status" value="1"/>
</dbReference>
<evidence type="ECO:0000313" key="4">
    <source>
        <dbReference type="Proteomes" id="UP001473302"/>
    </source>
</evidence>
<dbReference type="PANTHER" id="PTHR46467">
    <property type="entry name" value="TETHER CONTAINING UBX DOMAIN FOR GLUT4"/>
    <property type="match status" value="1"/>
</dbReference>
<dbReference type="EMBL" id="BAABUK010000002">
    <property type="protein sequence ID" value="GAA5806942.1"/>
    <property type="molecule type" value="Genomic_DNA"/>
</dbReference>
<name>A0ABP9YJA7_9FUNG</name>
<keyword evidence="4" id="KW-1185">Reference proteome</keyword>
<feature type="domain" description="UBX" evidence="2">
    <location>
        <begin position="82"/>
        <end position="157"/>
    </location>
</feature>
<dbReference type="CDD" id="cd16118">
    <property type="entry name" value="UBX2_UBXN9"/>
    <property type="match status" value="1"/>
</dbReference>
<organism evidence="3 4">
    <name type="scientific">Mucor flavus</name>
    <dbReference type="NCBI Taxonomy" id="439312"/>
    <lineage>
        <taxon>Eukaryota</taxon>
        <taxon>Fungi</taxon>
        <taxon>Fungi incertae sedis</taxon>
        <taxon>Mucoromycota</taxon>
        <taxon>Mucoromycotina</taxon>
        <taxon>Mucoromycetes</taxon>
        <taxon>Mucorales</taxon>
        <taxon>Mucorineae</taxon>
        <taxon>Mucoraceae</taxon>
        <taxon>Mucor</taxon>
    </lineage>
</organism>
<accession>A0ABP9YJA7</accession>
<gene>
    <name evidence="3" type="ORF">MFLAVUS_000291</name>
</gene>
<feature type="region of interest" description="Disordered" evidence="1">
    <location>
        <begin position="181"/>
        <end position="223"/>
    </location>
</feature>
<evidence type="ECO:0000313" key="3">
    <source>
        <dbReference type="EMBL" id="GAA5806942.1"/>
    </source>
</evidence>
<sequence length="223" mass="25326">MSTTTTDAAAAVTIEPFDRQLKILSPPKNASQIPELPETAYKLEANEIKQLYQSTVERRQNLENKPLKTQKMRDGEDQEKLKRYPRTTIRIRMPDHTIVQAVFQSRERVSALYEFTKSLLETPDRKFVLCLPPRTKLIEPTLTLFKAGLSPASNVLFGWIEQGEKGNNDLKQEYLDMRQELTTAAPLQSSTPATNTSSSTSSESKPKSKTVPKWLQKGLFNKK</sequence>
<protein>
    <recommendedName>
        <fullName evidence="2">UBX domain-containing protein</fullName>
    </recommendedName>
</protein>
<feature type="region of interest" description="Disordered" evidence="1">
    <location>
        <begin position="60"/>
        <end position="79"/>
    </location>
</feature>
<reference evidence="3 4" key="1">
    <citation type="submission" date="2024-04" db="EMBL/GenBank/DDBJ databases">
        <title>genome sequences of Mucor flavus KT1a and Helicostylum pulchrum KT1b strains isolated from the surface of a dry-aged beef.</title>
        <authorList>
            <person name="Toyotome T."/>
            <person name="Hosono M."/>
            <person name="Torimaru M."/>
            <person name="Fukuda K."/>
            <person name="Mikami N."/>
        </authorList>
    </citation>
    <scope>NUCLEOTIDE SEQUENCE [LARGE SCALE GENOMIC DNA]</scope>
    <source>
        <strain evidence="3 4">KT1a</strain>
    </source>
</reference>
<evidence type="ECO:0000259" key="2">
    <source>
        <dbReference type="PROSITE" id="PS50033"/>
    </source>
</evidence>
<proteinExistence type="predicted"/>
<dbReference type="Proteomes" id="UP001473302">
    <property type="component" value="Unassembled WGS sequence"/>
</dbReference>
<feature type="compositionally biased region" description="Low complexity" evidence="1">
    <location>
        <begin position="189"/>
        <end position="213"/>
    </location>
</feature>
<dbReference type="Pfam" id="PF00789">
    <property type="entry name" value="UBX"/>
    <property type="match status" value="1"/>
</dbReference>
<dbReference type="InterPro" id="IPR029071">
    <property type="entry name" value="Ubiquitin-like_domsf"/>
</dbReference>
<dbReference type="PROSITE" id="PS50033">
    <property type="entry name" value="UBX"/>
    <property type="match status" value="1"/>
</dbReference>
<evidence type="ECO:0000256" key="1">
    <source>
        <dbReference type="SAM" id="MobiDB-lite"/>
    </source>
</evidence>